<sequence>MNSVRLGIVFNILLSPLLATQATALPDLSSVAVDLEVPAIQTGAPAAGLRVRQTTAGWEGTQVHHVLYLPTDWQPDRDWPVIVEYAGNGGYQNKYGDVSDGSVEGSRLGYGLTAGRGCLWLCLPYLEKVEGTWQNAPKWWGDVEETKRYCLATLKETLARYHGDPKRVLLCGFSRGSIACNYIGLHDDEIARQWCGFLCHSHYDGVRTSWPYGGADRDAALVRLKRLQGRPQFISHEGSTAETEAWLRSTGIMGNWTFAPLPYRNHSDAWTLRDIPLRQQARDWLHKVLEKK</sequence>
<feature type="signal peptide" evidence="1">
    <location>
        <begin position="1"/>
        <end position="24"/>
    </location>
</feature>
<keyword evidence="3" id="KW-1185">Reference proteome</keyword>
<evidence type="ECO:0000313" key="3">
    <source>
        <dbReference type="Proteomes" id="UP000534294"/>
    </source>
</evidence>
<gene>
    <name evidence="2" type="ORF">HNQ64_002867</name>
</gene>
<keyword evidence="1" id="KW-0732">Signal</keyword>
<comment type="caution">
    <text evidence="2">The sequence shown here is derived from an EMBL/GenBank/DDBJ whole genome shotgun (WGS) entry which is preliminary data.</text>
</comment>
<protein>
    <submittedName>
        <fullName evidence="2">Uncharacterized protein</fullName>
    </submittedName>
</protein>
<accession>A0A7W7YM18</accession>
<dbReference type="InterPro" id="IPR029058">
    <property type="entry name" value="AB_hydrolase_fold"/>
</dbReference>
<dbReference type="RefSeq" id="WP_184209568.1">
    <property type="nucleotide sequence ID" value="NZ_JACHIF010000005.1"/>
</dbReference>
<dbReference type="SUPFAM" id="SSF53474">
    <property type="entry name" value="alpha/beta-Hydrolases"/>
    <property type="match status" value="1"/>
</dbReference>
<dbReference type="Gene3D" id="3.40.50.1820">
    <property type="entry name" value="alpha/beta hydrolase"/>
    <property type="match status" value="1"/>
</dbReference>
<evidence type="ECO:0000256" key="1">
    <source>
        <dbReference type="SAM" id="SignalP"/>
    </source>
</evidence>
<dbReference type="Proteomes" id="UP000534294">
    <property type="component" value="Unassembled WGS sequence"/>
</dbReference>
<evidence type="ECO:0000313" key="2">
    <source>
        <dbReference type="EMBL" id="MBB5038604.1"/>
    </source>
</evidence>
<name>A0A7W7YM18_9BACT</name>
<feature type="chain" id="PRO_5031457241" evidence="1">
    <location>
        <begin position="25"/>
        <end position="292"/>
    </location>
</feature>
<reference evidence="2 3" key="1">
    <citation type="submission" date="2020-08" db="EMBL/GenBank/DDBJ databases">
        <title>Genomic Encyclopedia of Type Strains, Phase IV (KMG-IV): sequencing the most valuable type-strain genomes for metagenomic binning, comparative biology and taxonomic classification.</title>
        <authorList>
            <person name="Goeker M."/>
        </authorList>
    </citation>
    <scope>NUCLEOTIDE SEQUENCE [LARGE SCALE GENOMIC DNA]</scope>
    <source>
        <strain evidence="2 3">DSM 12251</strain>
    </source>
</reference>
<proteinExistence type="predicted"/>
<dbReference type="EMBL" id="JACHIF010000005">
    <property type="protein sequence ID" value="MBB5038604.1"/>
    <property type="molecule type" value="Genomic_DNA"/>
</dbReference>
<organism evidence="2 3">
    <name type="scientific">Prosthecobacter dejongeii</name>
    <dbReference type="NCBI Taxonomy" id="48465"/>
    <lineage>
        <taxon>Bacteria</taxon>
        <taxon>Pseudomonadati</taxon>
        <taxon>Verrucomicrobiota</taxon>
        <taxon>Verrucomicrobiia</taxon>
        <taxon>Verrucomicrobiales</taxon>
        <taxon>Verrucomicrobiaceae</taxon>
        <taxon>Prosthecobacter</taxon>
    </lineage>
</organism>
<dbReference type="AlphaFoldDB" id="A0A7W7YM18"/>